<evidence type="ECO:0000256" key="1">
    <source>
        <dbReference type="SAM" id="MobiDB-lite"/>
    </source>
</evidence>
<organism evidence="2 3">
    <name type="scientific">Streptomyces brasiliensis</name>
    <dbReference type="NCBI Taxonomy" id="1954"/>
    <lineage>
        <taxon>Bacteria</taxon>
        <taxon>Bacillati</taxon>
        <taxon>Actinomycetota</taxon>
        <taxon>Actinomycetes</taxon>
        <taxon>Kitasatosporales</taxon>
        <taxon>Streptomycetaceae</taxon>
        <taxon>Streptomyces</taxon>
    </lineage>
</organism>
<reference evidence="2" key="1">
    <citation type="journal article" date="2014" name="Int. J. Syst. Evol. Microbiol.">
        <title>Complete genome sequence of Corynebacterium casei LMG S-19264T (=DSM 44701T), isolated from a smear-ripened cheese.</title>
        <authorList>
            <consortium name="US DOE Joint Genome Institute (JGI-PGF)"/>
            <person name="Walter F."/>
            <person name="Albersmeier A."/>
            <person name="Kalinowski J."/>
            <person name="Ruckert C."/>
        </authorList>
    </citation>
    <scope>NUCLEOTIDE SEQUENCE</scope>
    <source>
        <strain evidence="2">JCM 3086</strain>
    </source>
</reference>
<dbReference type="Proteomes" id="UP000657574">
    <property type="component" value="Unassembled WGS sequence"/>
</dbReference>
<dbReference type="AlphaFoldDB" id="A0A917LDB7"/>
<dbReference type="EMBL" id="BMQA01000051">
    <property type="protein sequence ID" value="GGJ56535.1"/>
    <property type="molecule type" value="Genomic_DNA"/>
</dbReference>
<accession>A0A917LDB7</accession>
<evidence type="ECO:0000313" key="3">
    <source>
        <dbReference type="Proteomes" id="UP000657574"/>
    </source>
</evidence>
<dbReference type="RefSeq" id="WP_189316163.1">
    <property type="nucleotide sequence ID" value="NZ_BMQA01000051.1"/>
</dbReference>
<protein>
    <submittedName>
        <fullName evidence="2">Uncharacterized protein</fullName>
    </submittedName>
</protein>
<proteinExistence type="predicted"/>
<comment type="caution">
    <text evidence="2">The sequence shown here is derived from an EMBL/GenBank/DDBJ whole genome shotgun (WGS) entry which is preliminary data.</text>
</comment>
<evidence type="ECO:0000313" key="2">
    <source>
        <dbReference type="EMBL" id="GGJ56535.1"/>
    </source>
</evidence>
<keyword evidence="3" id="KW-1185">Reference proteome</keyword>
<reference evidence="2" key="2">
    <citation type="submission" date="2020-09" db="EMBL/GenBank/DDBJ databases">
        <authorList>
            <person name="Sun Q."/>
            <person name="Ohkuma M."/>
        </authorList>
    </citation>
    <scope>NUCLEOTIDE SEQUENCE</scope>
    <source>
        <strain evidence="2">JCM 3086</strain>
    </source>
</reference>
<sequence>MRPRTHRADAITNFVARAVTRGYLRHPGVEIPVPGPRFADRIGFIIAATPTWTRHITRAFNPALPHRSQKTRTGSTRTRDAAVEPASG</sequence>
<gene>
    <name evidence="2" type="ORF">GCM10010121_078980</name>
</gene>
<name>A0A917LDB7_9ACTN</name>
<feature type="region of interest" description="Disordered" evidence="1">
    <location>
        <begin position="63"/>
        <end position="88"/>
    </location>
</feature>